<keyword evidence="7" id="KW-1133">Transmembrane helix</keyword>
<gene>
    <name evidence="9" type="ORF">SAMN02745243_02611</name>
</gene>
<dbReference type="InterPro" id="IPR017441">
    <property type="entry name" value="Protein_kinase_ATP_BS"/>
</dbReference>
<dbReference type="OrthoDB" id="9788659at2"/>
<keyword evidence="7" id="KW-0472">Membrane</keyword>
<dbReference type="GO" id="GO:0005524">
    <property type="term" value="F:ATP binding"/>
    <property type="evidence" value="ECO:0007669"/>
    <property type="project" value="UniProtKB-UniRule"/>
</dbReference>
<dbReference type="InterPro" id="IPR000719">
    <property type="entry name" value="Prot_kinase_dom"/>
</dbReference>
<dbReference type="PANTHER" id="PTHR43289">
    <property type="entry name" value="MITOGEN-ACTIVATED PROTEIN KINASE KINASE KINASE 20-RELATED"/>
    <property type="match status" value="1"/>
</dbReference>
<dbReference type="PROSITE" id="PS50011">
    <property type="entry name" value="PROTEIN_KINASE_DOM"/>
    <property type="match status" value="1"/>
</dbReference>
<keyword evidence="3 6" id="KW-0547">Nucleotide-binding</keyword>
<dbReference type="STRING" id="1121950.SAMN02745243_02611"/>
<dbReference type="PROSITE" id="PS00107">
    <property type="entry name" value="PROTEIN_KINASE_ATP"/>
    <property type="match status" value="1"/>
</dbReference>
<evidence type="ECO:0000256" key="2">
    <source>
        <dbReference type="ARBA" id="ARBA00022679"/>
    </source>
</evidence>
<reference evidence="9 10" key="1">
    <citation type="submission" date="2016-11" db="EMBL/GenBank/DDBJ databases">
        <authorList>
            <person name="Jaros S."/>
            <person name="Januszkiewicz K."/>
            <person name="Wedrychowicz H."/>
        </authorList>
    </citation>
    <scope>NUCLEOTIDE SEQUENCE [LARGE SCALE GENOMIC DNA]</scope>
    <source>
        <strain evidence="9 10">DSM 15480</strain>
    </source>
</reference>
<dbReference type="Gene3D" id="1.10.510.10">
    <property type="entry name" value="Transferase(Phosphotransferase) domain 1"/>
    <property type="match status" value="1"/>
</dbReference>
<feature type="domain" description="Protein kinase" evidence="8">
    <location>
        <begin position="47"/>
        <end position="286"/>
    </location>
</feature>
<dbReference type="CDD" id="cd14014">
    <property type="entry name" value="STKc_PknB_like"/>
    <property type="match status" value="1"/>
</dbReference>
<evidence type="ECO:0000256" key="7">
    <source>
        <dbReference type="SAM" id="Phobius"/>
    </source>
</evidence>
<keyword evidence="4 9" id="KW-0418">Kinase</keyword>
<protein>
    <recommendedName>
        <fullName evidence="1">non-specific serine/threonine protein kinase</fullName>
        <ecNumber evidence="1">2.7.11.1</ecNumber>
    </recommendedName>
</protein>
<feature type="binding site" evidence="6">
    <location>
        <position position="76"/>
    </location>
    <ligand>
        <name>ATP</name>
        <dbReference type="ChEBI" id="CHEBI:30616"/>
    </ligand>
</feature>
<accession>A0A1M6R6G1</accession>
<dbReference type="SUPFAM" id="SSF56112">
    <property type="entry name" value="Protein kinase-like (PK-like)"/>
    <property type="match status" value="1"/>
</dbReference>
<dbReference type="PANTHER" id="PTHR43289:SF6">
    <property type="entry name" value="SERINE_THREONINE-PROTEIN KINASE NEKL-3"/>
    <property type="match status" value="1"/>
</dbReference>
<evidence type="ECO:0000313" key="10">
    <source>
        <dbReference type="Proteomes" id="UP000184301"/>
    </source>
</evidence>
<evidence type="ECO:0000256" key="1">
    <source>
        <dbReference type="ARBA" id="ARBA00012513"/>
    </source>
</evidence>
<dbReference type="RefSeq" id="WP_084534040.1">
    <property type="nucleotide sequence ID" value="NZ_FQZY01000040.1"/>
</dbReference>
<feature type="transmembrane region" description="Helical" evidence="7">
    <location>
        <begin position="337"/>
        <end position="356"/>
    </location>
</feature>
<dbReference type="InterPro" id="IPR011009">
    <property type="entry name" value="Kinase-like_dom_sf"/>
</dbReference>
<dbReference type="EC" id="2.7.11.1" evidence="1"/>
<evidence type="ECO:0000313" key="9">
    <source>
        <dbReference type="EMBL" id="SHK27990.1"/>
    </source>
</evidence>
<keyword evidence="10" id="KW-1185">Reference proteome</keyword>
<keyword evidence="5 6" id="KW-0067">ATP-binding</keyword>
<dbReference type="Pfam" id="PF00069">
    <property type="entry name" value="Pkinase"/>
    <property type="match status" value="1"/>
</dbReference>
<dbReference type="GO" id="GO:0004674">
    <property type="term" value="F:protein serine/threonine kinase activity"/>
    <property type="evidence" value="ECO:0007669"/>
    <property type="project" value="UniProtKB-EC"/>
</dbReference>
<evidence type="ECO:0000259" key="8">
    <source>
        <dbReference type="PROSITE" id="PS50011"/>
    </source>
</evidence>
<evidence type="ECO:0000256" key="5">
    <source>
        <dbReference type="ARBA" id="ARBA00022840"/>
    </source>
</evidence>
<organism evidence="9 10">
    <name type="scientific">Hespellia stercorisuis DSM 15480</name>
    <dbReference type="NCBI Taxonomy" id="1121950"/>
    <lineage>
        <taxon>Bacteria</taxon>
        <taxon>Bacillati</taxon>
        <taxon>Bacillota</taxon>
        <taxon>Clostridia</taxon>
        <taxon>Lachnospirales</taxon>
        <taxon>Lachnospiraceae</taxon>
        <taxon>Hespellia</taxon>
    </lineage>
</organism>
<dbReference type="EMBL" id="FQZY01000040">
    <property type="protein sequence ID" value="SHK27990.1"/>
    <property type="molecule type" value="Genomic_DNA"/>
</dbReference>
<evidence type="ECO:0000256" key="3">
    <source>
        <dbReference type="ARBA" id="ARBA00022741"/>
    </source>
</evidence>
<evidence type="ECO:0000256" key="6">
    <source>
        <dbReference type="PROSITE-ProRule" id="PRU10141"/>
    </source>
</evidence>
<name>A0A1M6R6G1_9FIRM</name>
<dbReference type="AlphaFoldDB" id="A0A1M6R6G1"/>
<dbReference type="Proteomes" id="UP000184301">
    <property type="component" value="Unassembled WGS sequence"/>
</dbReference>
<evidence type="ECO:0000256" key="4">
    <source>
        <dbReference type="ARBA" id="ARBA00022777"/>
    </source>
</evidence>
<proteinExistence type="predicted"/>
<keyword evidence="7" id="KW-0812">Transmembrane</keyword>
<keyword evidence="2" id="KW-0808">Transferase</keyword>
<sequence>MKTNRCIFCMHEIPEGEKKCPHCHKGIWQYQWNPTWLKPYTMLAGRYMVGRVLGEGGFGATYLAFDEVTEKCVAIKEAAQKQEKLLATAERLPSLPFGLVNVYEVFSEEDRAYMVMEYLPGLTLKEWMQREGQIPQEEALALLKPVMEALACLHSEGGIHCDVSPDNLLFDASNQLKLIDFGAMQFADIKETDTELKEGYGPLEQYQEKDKIGPWTDIYAVCAVLYELLTGRKVPSAPDRVAEDDLHPIHEYARIDVASEQAVMRGLSLDIQKRFFGMDGLMKALTSEHKSQEDQQKDLQLAQKTRECWGGLWIEITTKVERDSKFISKKQKNIKNLIKIAIVFVCIVSVCFGGYYGGRQYMREHKELIFDYKLKSAMKKAEKKNREMARAEAQGEVMSSKSYLSSSDPEFAETVAFIRKHGLRDEENKETERYSYTIKDAREWKLSTEDPTFYLDMDTIQEIVEYKMNLSANRRSEFFYGSAEISTDESGVPSQLHIFQSLSESIYFDKTEGKTEGRYMSIEGYPLNKKAREVSLGGSKKDVRLFMKDVMPYLAPEVILYDNQIDEIINSAEEAESKRYSVMLNAKYRLAFSAPEEKSEGYYINVARE</sequence>